<organism evidence="10 11">
    <name type="scientific">Methylobacterium oryzihabitans</name>
    <dbReference type="NCBI Taxonomy" id="2499852"/>
    <lineage>
        <taxon>Bacteria</taxon>
        <taxon>Pseudomonadati</taxon>
        <taxon>Pseudomonadota</taxon>
        <taxon>Alphaproteobacteria</taxon>
        <taxon>Hyphomicrobiales</taxon>
        <taxon>Methylobacteriaceae</taxon>
        <taxon>Methylobacterium</taxon>
    </lineage>
</organism>
<dbReference type="GO" id="GO:0046872">
    <property type="term" value="F:metal ion binding"/>
    <property type="evidence" value="ECO:0007669"/>
    <property type="project" value="UniProtKB-KW"/>
</dbReference>
<evidence type="ECO:0000256" key="5">
    <source>
        <dbReference type="ARBA" id="ARBA00022801"/>
    </source>
</evidence>
<evidence type="ECO:0000256" key="8">
    <source>
        <dbReference type="PIRSR" id="PIRSR611778-50"/>
    </source>
</evidence>
<evidence type="ECO:0000259" key="9">
    <source>
        <dbReference type="Pfam" id="PF01979"/>
    </source>
</evidence>
<dbReference type="OrthoDB" id="9775759at2"/>
<comment type="PTM">
    <text evidence="8">Carbamylation allows a single lysine to coordinate two divalent metal cations.</text>
</comment>
<evidence type="ECO:0000256" key="4">
    <source>
        <dbReference type="ARBA" id="ARBA00022723"/>
    </source>
</evidence>
<dbReference type="AlphaFoldDB" id="A0A3S2VU11"/>
<dbReference type="Gene3D" id="2.30.40.10">
    <property type="entry name" value="Urease, subunit C, domain 1"/>
    <property type="match status" value="1"/>
</dbReference>
<comment type="cofactor">
    <cofactor evidence="1">
        <name>Zn(2+)</name>
        <dbReference type="ChEBI" id="CHEBI:29105"/>
    </cofactor>
</comment>
<comment type="caution">
    <text evidence="10">The sequence shown here is derived from an EMBL/GenBank/DDBJ whole genome shotgun (WGS) entry which is preliminary data.</text>
</comment>
<sequence>MQSHDHDYDLVVRGATLASAAEVFEADLGVKDGTIAAVGRGLRRGAEEIDARGLILTPGGLDPHCHIEEPAEGGGVQEESFVTGSAAALAGGTTSFICFVPQWKGHPIAATAESYEATARAAMADYSFHQIITDPTPDVLEREVPALVARGIRSLKVFLTYDPLRLTDGQFLEVLATARRLGALVTVHCENFDAIGWRIRALLAAGLTDPLQHAWARPPVVEREATHRAIALAELVDQPIQVFHVSCDAAAEEIARARARGVKVWGETCPQYLTLSTDDLARPDFEGAKAVCSPALRAPEERARVWARIQDGTLDVVSSDHCGFSFATAKRAPGSSGYGQGGAAARADGLPAFNAIPNGVPGIETRMPVLFSEGVSAGRIDLPAFVRLTSANAARLFGLQGRKGSLAPGADADLVLWDPTAERTLANADLHHAIDYTPWEGLRLKGLPTTTIRRGEVAVRDGAVLAQPGSGRFLARGPYDLVRPTGRVPDGFDAAGR</sequence>
<dbReference type="Proteomes" id="UP000286997">
    <property type="component" value="Unassembled WGS sequence"/>
</dbReference>
<gene>
    <name evidence="10" type="primary">hydA</name>
    <name evidence="10" type="ORF">EOE48_03015</name>
</gene>
<name>A0A3S2VU11_9HYPH</name>
<protein>
    <recommendedName>
        <fullName evidence="7">D-hydantoinase</fullName>
    </recommendedName>
</protein>
<dbReference type="InterPro" id="IPR006680">
    <property type="entry name" value="Amidohydro-rel"/>
</dbReference>
<dbReference type="Gene3D" id="3.20.20.140">
    <property type="entry name" value="Metal-dependent hydrolases"/>
    <property type="match status" value="1"/>
</dbReference>
<dbReference type="GO" id="GO:0016812">
    <property type="term" value="F:hydrolase activity, acting on carbon-nitrogen (but not peptide) bonds, in cyclic amides"/>
    <property type="evidence" value="ECO:0007669"/>
    <property type="project" value="TreeGrafter"/>
</dbReference>
<proteinExistence type="inferred from homology"/>
<dbReference type="SUPFAM" id="SSF51338">
    <property type="entry name" value="Composite domain of metallo-dependent hydrolases"/>
    <property type="match status" value="2"/>
</dbReference>
<accession>A0A3S2VU11</accession>
<feature type="modified residue" description="N6-carboxylysine" evidence="8">
    <location>
        <position position="156"/>
    </location>
</feature>
<dbReference type="Pfam" id="PF01979">
    <property type="entry name" value="Amidohydro_1"/>
    <property type="match status" value="1"/>
</dbReference>
<comment type="similarity">
    <text evidence="2">Belongs to the metallo-dependent hydrolases superfamily. Hydantoinase/dihydropyrimidinase family.</text>
</comment>
<evidence type="ECO:0000256" key="2">
    <source>
        <dbReference type="ARBA" id="ARBA00008829"/>
    </source>
</evidence>
<dbReference type="InterPro" id="IPR011059">
    <property type="entry name" value="Metal-dep_hydrolase_composite"/>
</dbReference>
<reference evidence="10 11" key="1">
    <citation type="submission" date="2019-01" db="EMBL/GenBank/DDBJ databases">
        <authorList>
            <person name="Chen W.-M."/>
        </authorList>
    </citation>
    <scope>NUCLEOTIDE SEQUENCE [LARGE SCALE GENOMIC DNA]</scope>
    <source>
        <strain evidence="10 11">TER-1</strain>
    </source>
</reference>
<dbReference type="GO" id="GO:0005829">
    <property type="term" value="C:cytosol"/>
    <property type="evidence" value="ECO:0007669"/>
    <property type="project" value="TreeGrafter"/>
</dbReference>
<evidence type="ECO:0000313" key="11">
    <source>
        <dbReference type="Proteomes" id="UP000286997"/>
    </source>
</evidence>
<dbReference type="FunFam" id="3.20.20.140:FF:000217">
    <property type="entry name" value="Dihydropyrimidinase-related protein 1"/>
    <property type="match status" value="1"/>
</dbReference>
<evidence type="ECO:0000256" key="3">
    <source>
        <dbReference type="ARBA" id="ARBA00022553"/>
    </source>
</evidence>
<dbReference type="InterPro" id="IPR011778">
    <property type="entry name" value="Hydantoinase/dihydroPyrase"/>
</dbReference>
<evidence type="ECO:0000313" key="10">
    <source>
        <dbReference type="EMBL" id="RVU21082.1"/>
    </source>
</evidence>
<keyword evidence="4" id="KW-0479">Metal-binding</keyword>
<dbReference type="CDD" id="cd01314">
    <property type="entry name" value="D-HYD"/>
    <property type="match status" value="1"/>
</dbReference>
<dbReference type="SUPFAM" id="SSF51556">
    <property type="entry name" value="Metallo-dependent hydrolases"/>
    <property type="match status" value="1"/>
</dbReference>
<evidence type="ECO:0000256" key="7">
    <source>
        <dbReference type="ARBA" id="ARBA00068457"/>
    </source>
</evidence>
<dbReference type="EMBL" id="SACP01000002">
    <property type="protein sequence ID" value="RVU21082.1"/>
    <property type="molecule type" value="Genomic_DNA"/>
</dbReference>
<keyword evidence="11" id="KW-1185">Reference proteome</keyword>
<dbReference type="InterPro" id="IPR050378">
    <property type="entry name" value="Metallo-dep_Hydrolases_sf"/>
</dbReference>
<dbReference type="NCBIfam" id="TIGR02033">
    <property type="entry name" value="D-hydantoinase"/>
    <property type="match status" value="1"/>
</dbReference>
<keyword evidence="3" id="KW-0597">Phosphoprotein</keyword>
<keyword evidence="5 10" id="KW-0378">Hydrolase</keyword>
<dbReference type="PANTHER" id="PTHR11647:SF1">
    <property type="entry name" value="COLLAPSIN RESPONSE MEDIATOR PROTEIN"/>
    <property type="match status" value="1"/>
</dbReference>
<evidence type="ECO:0000256" key="1">
    <source>
        <dbReference type="ARBA" id="ARBA00001947"/>
    </source>
</evidence>
<dbReference type="PANTHER" id="PTHR11647">
    <property type="entry name" value="HYDRANTOINASE/DIHYDROPYRIMIDINASE FAMILY MEMBER"/>
    <property type="match status" value="1"/>
</dbReference>
<comment type="function">
    <text evidence="6">Catalyzes the stereospecific hydrolysis of the cyclic amide bond of D-hydantoin derivatives.</text>
</comment>
<dbReference type="RefSeq" id="WP_127727301.1">
    <property type="nucleotide sequence ID" value="NZ_SACP01000002.1"/>
</dbReference>
<dbReference type="InterPro" id="IPR032466">
    <property type="entry name" value="Metal_Hydrolase"/>
</dbReference>
<evidence type="ECO:0000256" key="6">
    <source>
        <dbReference type="ARBA" id="ARBA00055040"/>
    </source>
</evidence>
<feature type="domain" description="Amidohydrolase-related" evidence="9">
    <location>
        <begin position="55"/>
        <end position="457"/>
    </location>
</feature>